<proteinExistence type="predicted"/>
<dbReference type="Gene3D" id="3.40.50.300">
    <property type="entry name" value="P-loop containing nucleotide triphosphate hydrolases"/>
    <property type="match status" value="2"/>
</dbReference>
<dbReference type="EMBL" id="CADIKL010000002">
    <property type="protein sequence ID" value="CAB3777442.1"/>
    <property type="molecule type" value="Genomic_DNA"/>
</dbReference>
<accession>A0A6J5FFN9</accession>
<evidence type="ECO:0000256" key="1">
    <source>
        <dbReference type="ARBA" id="ARBA00034923"/>
    </source>
</evidence>
<dbReference type="SUPFAM" id="SSF52540">
    <property type="entry name" value="P-loop containing nucleoside triphosphate hydrolases"/>
    <property type="match status" value="1"/>
</dbReference>
<evidence type="ECO:0000313" key="5">
    <source>
        <dbReference type="Proteomes" id="UP000494119"/>
    </source>
</evidence>
<name>A0A6J5FFN9_9BURK</name>
<gene>
    <name evidence="4" type="ORF">LMG28688_00361</name>
</gene>
<dbReference type="GO" id="GO:0003677">
    <property type="term" value="F:DNA binding"/>
    <property type="evidence" value="ECO:0007669"/>
    <property type="project" value="InterPro"/>
</dbReference>
<protein>
    <recommendedName>
        <fullName evidence="1">DNA 3'-5' helicase II</fullName>
    </recommendedName>
</protein>
<dbReference type="InterPro" id="IPR027417">
    <property type="entry name" value="P-loop_NTPase"/>
</dbReference>
<organism evidence="4 5">
    <name type="scientific">Paraburkholderia caffeinitolerans</name>
    <dbReference type="NCBI Taxonomy" id="1723730"/>
    <lineage>
        <taxon>Bacteria</taxon>
        <taxon>Pseudomonadati</taxon>
        <taxon>Pseudomonadota</taxon>
        <taxon>Betaproteobacteria</taxon>
        <taxon>Burkholderiales</taxon>
        <taxon>Burkholderiaceae</taxon>
        <taxon>Paraburkholderia</taxon>
    </lineage>
</organism>
<dbReference type="Pfam" id="PF13245">
    <property type="entry name" value="AAA_19"/>
    <property type="match status" value="1"/>
</dbReference>
<dbReference type="Pfam" id="PF13538">
    <property type="entry name" value="UvrD_C_2"/>
    <property type="match status" value="1"/>
</dbReference>
<dbReference type="PANTHER" id="PTHR11070">
    <property type="entry name" value="UVRD / RECB / PCRA DNA HELICASE FAMILY MEMBER"/>
    <property type="match status" value="1"/>
</dbReference>
<evidence type="ECO:0000259" key="3">
    <source>
        <dbReference type="Pfam" id="PF13538"/>
    </source>
</evidence>
<dbReference type="PANTHER" id="PTHR11070:SF2">
    <property type="entry name" value="ATP-DEPENDENT DNA HELICASE SRS2"/>
    <property type="match status" value="1"/>
</dbReference>
<dbReference type="InterPro" id="IPR011528">
    <property type="entry name" value="NERD"/>
</dbReference>
<sequence>MSAGEHVELELLRHLADRLAQSYELFHSVNWTHSEPQRDSHGELDIVVLNSAGDVAVLEVKAGEIDATRDGLFKQYGLLRKNIGQQTGWQFSSILKRLKSEKLDVRLLHCLVLPHYRISDEGTIDYPRERIADADECLDLAGFVQRRLGAGRPDAERERVRSFLLDRLRVQPDVSALAGTLQRRVSAISGGLARWVPRIAVASGVIHVRATAGSGKTQLALALLRQACVANQKASYVCFNRPLADQMRTFAPAGIEVSSFHQLCWEGSSRPRIDPDFEALANRYLDEQASTAPELDVLVIDELQDMQAAWVEALIARVRENGRIYLLEDPEQCVYPDRTQIEVSDAVVVSARENYRSPRKIVETINLLRLTDEPVEPCAPLAGEPPQFSVYGGTADQTVANATARAICRCIDLGYSLQDIVVLCWRGRAHSELLAQDMLAQWTLKKFTGEYDALGEPLCSEGELAIETVRRFKGQSAPAIVLTEVDFDQADPLWPNLLFVGLTRARMHVEVVTSRRAEEVLERRLVAA</sequence>
<dbReference type="GO" id="GO:0000725">
    <property type="term" value="P:recombinational repair"/>
    <property type="evidence" value="ECO:0007669"/>
    <property type="project" value="TreeGrafter"/>
</dbReference>
<keyword evidence="5" id="KW-1185">Reference proteome</keyword>
<dbReference type="Proteomes" id="UP000494119">
    <property type="component" value="Unassembled WGS sequence"/>
</dbReference>
<evidence type="ECO:0000313" key="4">
    <source>
        <dbReference type="EMBL" id="CAB3777442.1"/>
    </source>
</evidence>
<dbReference type="Pfam" id="PF08378">
    <property type="entry name" value="NERD"/>
    <property type="match status" value="1"/>
</dbReference>
<evidence type="ECO:0000259" key="2">
    <source>
        <dbReference type="Pfam" id="PF08378"/>
    </source>
</evidence>
<dbReference type="GO" id="GO:0043138">
    <property type="term" value="F:3'-5' DNA helicase activity"/>
    <property type="evidence" value="ECO:0007669"/>
    <property type="project" value="TreeGrafter"/>
</dbReference>
<dbReference type="AlphaFoldDB" id="A0A6J5FFN9"/>
<reference evidence="4 5" key="1">
    <citation type="submission" date="2020-04" db="EMBL/GenBank/DDBJ databases">
        <authorList>
            <person name="De Canck E."/>
        </authorList>
    </citation>
    <scope>NUCLEOTIDE SEQUENCE [LARGE SCALE GENOMIC DNA]</scope>
    <source>
        <strain evidence="4 5">LMG 28688</strain>
    </source>
</reference>
<feature type="domain" description="NERD" evidence="2">
    <location>
        <begin position="4"/>
        <end position="103"/>
    </location>
</feature>
<dbReference type="InterPro" id="IPR000212">
    <property type="entry name" value="DNA_helicase_UvrD/REP"/>
</dbReference>
<dbReference type="InterPro" id="IPR027785">
    <property type="entry name" value="UvrD-like_helicase_C"/>
</dbReference>
<feature type="domain" description="UvrD-like helicase C-terminal" evidence="3">
    <location>
        <begin position="466"/>
        <end position="511"/>
    </location>
</feature>
<dbReference type="GO" id="GO:0005524">
    <property type="term" value="F:ATP binding"/>
    <property type="evidence" value="ECO:0007669"/>
    <property type="project" value="InterPro"/>
</dbReference>